<reference evidence="5 6" key="1">
    <citation type="submission" date="2020-02" db="EMBL/GenBank/DDBJ databases">
        <authorList>
            <person name="Yang Z."/>
        </authorList>
    </citation>
    <scope>NUCLEOTIDE SEQUENCE [LARGE SCALE GENOMIC DNA]</scope>
    <source>
        <strain evidence="5 6">HX-7-9</strain>
    </source>
</reference>
<keyword evidence="2" id="KW-0238">DNA-binding</keyword>
<gene>
    <name evidence="5" type="ORF">GZH52_05195</name>
</gene>
<evidence type="ECO:0000313" key="5">
    <source>
        <dbReference type="EMBL" id="NDV12191.1"/>
    </source>
</evidence>
<evidence type="ECO:0000256" key="3">
    <source>
        <dbReference type="ARBA" id="ARBA00023163"/>
    </source>
</evidence>
<dbReference type="InterPro" id="IPR009057">
    <property type="entry name" value="Homeodomain-like_sf"/>
</dbReference>
<dbReference type="Pfam" id="PF12833">
    <property type="entry name" value="HTH_18"/>
    <property type="match status" value="1"/>
</dbReference>
<dbReference type="AlphaFoldDB" id="A0A6B2KQ67"/>
<feature type="domain" description="HTH araC/xylS-type" evidence="4">
    <location>
        <begin position="38"/>
        <end position="135"/>
    </location>
</feature>
<sequence>MASLGSDAKGAALQGFLTRLLPLLAEAEDLVCVPAALGEVAGYLDAECTSAHPLSQLSRRARVSPEHLVRSFKRHFGLPPHAYLLNRRVQYAQRALRQGQTIAEAALASGFADQAHFQRVFKRLLASTPRQYRRASRE</sequence>
<dbReference type="EMBL" id="JAAGAA010000003">
    <property type="protein sequence ID" value="NDV12191.1"/>
    <property type="molecule type" value="Genomic_DNA"/>
</dbReference>
<dbReference type="GO" id="GO:0043565">
    <property type="term" value="F:sequence-specific DNA binding"/>
    <property type="evidence" value="ECO:0007669"/>
    <property type="project" value="InterPro"/>
</dbReference>
<dbReference type="InterPro" id="IPR020449">
    <property type="entry name" value="Tscrpt_reg_AraC-type_HTH"/>
</dbReference>
<dbReference type="InterPro" id="IPR018060">
    <property type="entry name" value="HTH_AraC"/>
</dbReference>
<dbReference type="SUPFAM" id="SSF46689">
    <property type="entry name" value="Homeodomain-like"/>
    <property type="match status" value="2"/>
</dbReference>
<evidence type="ECO:0000256" key="1">
    <source>
        <dbReference type="ARBA" id="ARBA00023015"/>
    </source>
</evidence>
<dbReference type="Proteomes" id="UP000482578">
    <property type="component" value="Unassembled WGS sequence"/>
</dbReference>
<evidence type="ECO:0000313" key="6">
    <source>
        <dbReference type="Proteomes" id="UP000482578"/>
    </source>
</evidence>
<dbReference type="PRINTS" id="PR00032">
    <property type="entry name" value="HTHARAC"/>
</dbReference>
<evidence type="ECO:0000259" key="4">
    <source>
        <dbReference type="PROSITE" id="PS01124"/>
    </source>
</evidence>
<dbReference type="Gene3D" id="1.10.10.60">
    <property type="entry name" value="Homeodomain-like"/>
    <property type="match status" value="2"/>
</dbReference>
<dbReference type="InterPro" id="IPR018062">
    <property type="entry name" value="HTH_AraC-typ_CS"/>
</dbReference>
<dbReference type="RefSeq" id="WP_163315418.1">
    <property type="nucleotide sequence ID" value="NZ_JAAGAA010000003.1"/>
</dbReference>
<comment type="caution">
    <text evidence="5">The sequence shown here is derived from an EMBL/GenBank/DDBJ whole genome shotgun (WGS) entry which is preliminary data.</text>
</comment>
<evidence type="ECO:0000256" key="2">
    <source>
        <dbReference type="ARBA" id="ARBA00023125"/>
    </source>
</evidence>
<dbReference type="PROSITE" id="PS01124">
    <property type="entry name" value="HTH_ARAC_FAMILY_2"/>
    <property type="match status" value="1"/>
</dbReference>
<protein>
    <submittedName>
        <fullName evidence="5">Helix-turn-helix transcriptional regulator</fullName>
    </submittedName>
</protein>
<organism evidence="5 6">
    <name type="scientific">Crenobacter caeni</name>
    <dbReference type="NCBI Taxonomy" id="2705474"/>
    <lineage>
        <taxon>Bacteria</taxon>
        <taxon>Pseudomonadati</taxon>
        <taxon>Pseudomonadota</taxon>
        <taxon>Betaproteobacteria</taxon>
        <taxon>Neisseriales</taxon>
        <taxon>Neisseriaceae</taxon>
        <taxon>Crenobacter</taxon>
    </lineage>
</organism>
<keyword evidence="3" id="KW-0804">Transcription</keyword>
<accession>A0A6B2KQ67</accession>
<keyword evidence="6" id="KW-1185">Reference proteome</keyword>
<proteinExistence type="predicted"/>
<dbReference type="InterPro" id="IPR050204">
    <property type="entry name" value="AraC_XylS_family_regulators"/>
</dbReference>
<dbReference type="PANTHER" id="PTHR46796">
    <property type="entry name" value="HTH-TYPE TRANSCRIPTIONAL ACTIVATOR RHAS-RELATED"/>
    <property type="match status" value="1"/>
</dbReference>
<dbReference type="SMART" id="SM00342">
    <property type="entry name" value="HTH_ARAC"/>
    <property type="match status" value="1"/>
</dbReference>
<name>A0A6B2KQ67_9NEIS</name>
<keyword evidence="1" id="KW-0805">Transcription regulation</keyword>
<dbReference type="GO" id="GO:0003700">
    <property type="term" value="F:DNA-binding transcription factor activity"/>
    <property type="evidence" value="ECO:0007669"/>
    <property type="project" value="InterPro"/>
</dbReference>
<dbReference type="PROSITE" id="PS00041">
    <property type="entry name" value="HTH_ARAC_FAMILY_1"/>
    <property type="match status" value="1"/>
</dbReference>